<keyword evidence="1" id="KW-0732">Signal</keyword>
<proteinExistence type="predicted"/>
<reference evidence="3" key="1">
    <citation type="journal article" date="2005" name="Science">
        <title>Life at depth: Photobacterium profundum genome sequence and expression analysis.</title>
        <authorList>
            <person name="Vezzi A."/>
            <person name="Campanaro S."/>
            <person name="D'Angelo M."/>
            <person name="Simonato F."/>
            <person name="Vitulo N."/>
            <person name="Lauro F.M."/>
            <person name="Cestaro A."/>
            <person name="Malacrida G."/>
            <person name="Simionati B."/>
            <person name="Cannata N."/>
            <person name="Romualdi C."/>
            <person name="Bartlett D.H."/>
            <person name="Valle G."/>
        </authorList>
    </citation>
    <scope>NUCLEOTIDE SEQUENCE [LARGE SCALE GENOMIC DNA]</scope>
    <source>
        <strain evidence="3">ATCC BAA-1253 / SS9</strain>
    </source>
</reference>
<dbReference type="AlphaFoldDB" id="Q6LGV2"/>
<protein>
    <submittedName>
        <fullName evidence="2">Uncharacterized protein</fullName>
    </submittedName>
</protein>
<feature type="signal peptide" evidence="1">
    <location>
        <begin position="1"/>
        <end position="19"/>
    </location>
</feature>
<dbReference type="RefSeq" id="WP_011221634.1">
    <property type="nucleotide sequence ID" value="NC_006371.1"/>
</dbReference>
<gene>
    <name evidence="2" type="ordered locus">PBPRB1618</name>
</gene>
<evidence type="ECO:0000313" key="3">
    <source>
        <dbReference type="Proteomes" id="UP000000593"/>
    </source>
</evidence>
<dbReference type="STRING" id="298386.PBPRB1618"/>
<dbReference type="KEGG" id="ppr:PBPRB1618"/>
<sequence length="139" mass="15283">MKIYILIILAIITSTAAVAKVTEADVARDRAWAASQNPSVPQSQIDYQWREYNKPPNETDGKSTYVRYSLNPPSDSVRSKTLKPTSTYICALSKIGGYYGRGLKGFDANVHDSGSNWVLTVGKNCGGCDNWGEAICWTK</sequence>
<dbReference type="EMBL" id="CR378680">
    <property type="protein sequence ID" value="CAG23478.1"/>
    <property type="molecule type" value="Genomic_DNA"/>
</dbReference>
<name>Q6LGV2_PHOPR</name>
<accession>Q6LGV2</accession>
<dbReference type="HOGENOM" id="CLU_1843261_0_0_6"/>
<dbReference type="Proteomes" id="UP000000593">
    <property type="component" value="Chromosome 2"/>
</dbReference>
<feature type="chain" id="PRO_5004275727" evidence="1">
    <location>
        <begin position="20"/>
        <end position="139"/>
    </location>
</feature>
<organism evidence="2 3">
    <name type="scientific">Photobacterium profundum (strain SS9)</name>
    <dbReference type="NCBI Taxonomy" id="298386"/>
    <lineage>
        <taxon>Bacteria</taxon>
        <taxon>Pseudomonadati</taxon>
        <taxon>Pseudomonadota</taxon>
        <taxon>Gammaproteobacteria</taxon>
        <taxon>Vibrionales</taxon>
        <taxon>Vibrionaceae</taxon>
        <taxon>Photobacterium</taxon>
    </lineage>
</organism>
<evidence type="ECO:0000313" key="2">
    <source>
        <dbReference type="EMBL" id="CAG23478.1"/>
    </source>
</evidence>
<keyword evidence="3" id="KW-1185">Reference proteome</keyword>
<evidence type="ECO:0000256" key="1">
    <source>
        <dbReference type="SAM" id="SignalP"/>
    </source>
</evidence>